<dbReference type="PANTHER" id="PTHR30146:SF153">
    <property type="entry name" value="LACTOSE OPERON REPRESSOR"/>
    <property type="match status" value="1"/>
</dbReference>
<comment type="caution">
    <text evidence="5">The sequence shown here is derived from an EMBL/GenBank/DDBJ whole genome shotgun (WGS) entry which is preliminary data.</text>
</comment>
<dbReference type="InterPro" id="IPR046335">
    <property type="entry name" value="LacI/GalR-like_sensor"/>
</dbReference>
<evidence type="ECO:0000259" key="4">
    <source>
        <dbReference type="Pfam" id="PF13377"/>
    </source>
</evidence>
<dbReference type="Pfam" id="PF13377">
    <property type="entry name" value="Peripla_BP_3"/>
    <property type="match status" value="1"/>
</dbReference>
<gene>
    <name evidence="5" type="ORF">EV209_2105</name>
</gene>
<feature type="domain" description="Transcriptional regulator LacI/GalR-like sensor" evidence="4">
    <location>
        <begin position="125"/>
        <end position="286"/>
    </location>
</feature>
<accession>A0A4Q7P2X0</accession>
<dbReference type="EMBL" id="SGXF01000004">
    <property type="protein sequence ID" value="RZS94266.1"/>
    <property type="molecule type" value="Genomic_DNA"/>
</dbReference>
<evidence type="ECO:0000313" key="5">
    <source>
        <dbReference type="EMBL" id="RZS94266.1"/>
    </source>
</evidence>
<sequence length="286" mass="31527">MLQTMKELNYQVKQNSSKLLLATFPDFTNPFNGSCIKGMQGAARKRGYQLLLQQIEEPKNPRSYDFLMNSSMFRGIIFTHTLPDQETMDAIKMRYSVVMCSQYNVSDDTPCVIIDDYAAAKSAISYLLSIGRTQIAMINAKLHHSYAQLRERAYMDALEEAGVSARPGWIAHIASIDYEMAYSAAINMLSASDRPDAVFCVSDVYASAAIKAAGRLGLSVPGDIAVMGFDNVSLCNMTVPAISTVNQPMHQLGWQSCNLLIDQLEGIPAVSRKIVLNTDIVVRSST</sequence>
<dbReference type="AlphaFoldDB" id="A0A4Q7P2X0"/>
<evidence type="ECO:0000313" key="6">
    <source>
        <dbReference type="Proteomes" id="UP000292927"/>
    </source>
</evidence>
<dbReference type="Proteomes" id="UP000292927">
    <property type="component" value="Unassembled WGS sequence"/>
</dbReference>
<reference evidence="5 6" key="1">
    <citation type="submission" date="2019-02" db="EMBL/GenBank/DDBJ databases">
        <title>Genomic Encyclopedia of Type Strains, Phase IV (KMG-IV): sequencing the most valuable type-strain genomes for metagenomic binning, comparative biology and taxonomic classification.</title>
        <authorList>
            <person name="Goeker M."/>
        </authorList>
    </citation>
    <scope>NUCLEOTIDE SEQUENCE [LARGE SCALE GENOMIC DNA]</scope>
    <source>
        <strain evidence="5 6">DSM 29486</strain>
    </source>
</reference>
<dbReference type="CDD" id="cd06284">
    <property type="entry name" value="PBP1_LacI-like"/>
    <property type="match status" value="1"/>
</dbReference>
<keyword evidence="1" id="KW-0805">Transcription regulation</keyword>
<proteinExistence type="predicted"/>
<evidence type="ECO:0000256" key="1">
    <source>
        <dbReference type="ARBA" id="ARBA00023015"/>
    </source>
</evidence>
<name>A0A4Q7P2X0_9FIRM</name>
<dbReference type="GO" id="GO:0000976">
    <property type="term" value="F:transcription cis-regulatory region binding"/>
    <property type="evidence" value="ECO:0007669"/>
    <property type="project" value="TreeGrafter"/>
</dbReference>
<dbReference type="Gene3D" id="3.40.50.2300">
    <property type="match status" value="2"/>
</dbReference>
<dbReference type="GO" id="GO:0003700">
    <property type="term" value="F:DNA-binding transcription factor activity"/>
    <property type="evidence" value="ECO:0007669"/>
    <property type="project" value="TreeGrafter"/>
</dbReference>
<dbReference type="SUPFAM" id="SSF53822">
    <property type="entry name" value="Periplasmic binding protein-like I"/>
    <property type="match status" value="1"/>
</dbReference>
<organism evidence="5 6">
    <name type="scientific">Cuneatibacter caecimuris</name>
    <dbReference type="NCBI Taxonomy" id="1796618"/>
    <lineage>
        <taxon>Bacteria</taxon>
        <taxon>Bacillati</taxon>
        <taxon>Bacillota</taxon>
        <taxon>Clostridia</taxon>
        <taxon>Lachnospirales</taxon>
        <taxon>Lachnospiraceae</taxon>
        <taxon>Cuneatibacter</taxon>
    </lineage>
</organism>
<keyword evidence="6" id="KW-1185">Reference proteome</keyword>
<dbReference type="InterPro" id="IPR028082">
    <property type="entry name" value="Peripla_BP_I"/>
</dbReference>
<evidence type="ECO:0000256" key="2">
    <source>
        <dbReference type="ARBA" id="ARBA00023125"/>
    </source>
</evidence>
<protein>
    <submittedName>
        <fullName evidence="5">LacI family transcriptional regulator</fullName>
    </submittedName>
</protein>
<dbReference type="PANTHER" id="PTHR30146">
    <property type="entry name" value="LACI-RELATED TRANSCRIPTIONAL REPRESSOR"/>
    <property type="match status" value="1"/>
</dbReference>
<evidence type="ECO:0000256" key="3">
    <source>
        <dbReference type="ARBA" id="ARBA00023163"/>
    </source>
</evidence>
<keyword evidence="2" id="KW-0238">DNA-binding</keyword>
<keyword evidence="3" id="KW-0804">Transcription</keyword>